<organism evidence="2 3">
    <name type="scientific">Eumeta variegata</name>
    <name type="common">Bagworm moth</name>
    <name type="synonym">Eumeta japonica</name>
    <dbReference type="NCBI Taxonomy" id="151549"/>
    <lineage>
        <taxon>Eukaryota</taxon>
        <taxon>Metazoa</taxon>
        <taxon>Ecdysozoa</taxon>
        <taxon>Arthropoda</taxon>
        <taxon>Hexapoda</taxon>
        <taxon>Insecta</taxon>
        <taxon>Pterygota</taxon>
        <taxon>Neoptera</taxon>
        <taxon>Endopterygota</taxon>
        <taxon>Lepidoptera</taxon>
        <taxon>Glossata</taxon>
        <taxon>Ditrysia</taxon>
        <taxon>Tineoidea</taxon>
        <taxon>Psychidae</taxon>
        <taxon>Oiketicinae</taxon>
        <taxon>Eumeta</taxon>
    </lineage>
</organism>
<reference evidence="2 3" key="1">
    <citation type="journal article" date="2019" name="Commun. Biol.">
        <title>The bagworm genome reveals a unique fibroin gene that provides high tensile strength.</title>
        <authorList>
            <person name="Kono N."/>
            <person name="Nakamura H."/>
            <person name="Ohtoshi R."/>
            <person name="Tomita M."/>
            <person name="Numata K."/>
            <person name="Arakawa K."/>
        </authorList>
    </citation>
    <scope>NUCLEOTIDE SEQUENCE [LARGE SCALE GENOMIC DNA]</scope>
</reference>
<accession>A0A4C1WQP7</accession>
<dbReference type="EMBL" id="BGZK01000607">
    <property type="protein sequence ID" value="GBP52659.1"/>
    <property type="molecule type" value="Genomic_DNA"/>
</dbReference>
<feature type="region of interest" description="Disordered" evidence="1">
    <location>
        <begin position="19"/>
        <end position="44"/>
    </location>
</feature>
<evidence type="ECO:0000313" key="3">
    <source>
        <dbReference type="Proteomes" id="UP000299102"/>
    </source>
</evidence>
<dbReference type="Proteomes" id="UP000299102">
    <property type="component" value="Unassembled WGS sequence"/>
</dbReference>
<comment type="caution">
    <text evidence="2">The sequence shown here is derived from an EMBL/GenBank/DDBJ whole genome shotgun (WGS) entry which is preliminary data.</text>
</comment>
<evidence type="ECO:0000256" key="1">
    <source>
        <dbReference type="SAM" id="MobiDB-lite"/>
    </source>
</evidence>
<keyword evidence="3" id="KW-1185">Reference proteome</keyword>
<feature type="compositionally biased region" description="Basic and acidic residues" evidence="1">
    <location>
        <begin position="27"/>
        <end position="40"/>
    </location>
</feature>
<sequence>MPEWKGRVPLTRSHCERITPGLAFDSDPSHTLDPDPRPVTDSDTAAGMIAFESCIGLLVDEARDPSRRPSITGVRRGPASAPPLLRKQALLDLASAVAI</sequence>
<name>A0A4C1WQP7_EUMVA</name>
<evidence type="ECO:0000313" key="2">
    <source>
        <dbReference type="EMBL" id="GBP52659.1"/>
    </source>
</evidence>
<protein>
    <submittedName>
        <fullName evidence="2">Uncharacterized protein</fullName>
    </submittedName>
</protein>
<proteinExistence type="predicted"/>
<dbReference type="AlphaFoldDB" id="A0A4C1WQP7"/>
<gene>
    <name evidence="2" type="ORF">EVAR_103094_1</name>
</gene>